<comment type="caution">
    <text evidence="1">The sequence shown here is derived from an EMBL/GenBank/DDBJ whole genome shotgun (WGS) entry which is preliminary data.</text>
</comment>
<gene>
    <name evidence="1" type="ORF">SDC9_124918</name>
</gene>
<accession>A0A645CLZ7</accession>
<organism evidence="1">
    <name type="scientific">bioreactor metagenome</name>
    <dbReference type="NCBI Taxonomy" id="1076179"/>
    <lineage>
        <taxon>unclassified sequences</taxon>
        <taxon>metagenomes</taxon>
        <taxon>ecological metagenomes</taxon>
    </lineage>
</organism>
<proteinExistence type="predicted"/>
<name>A0A645CLZ7_9ZZZZ</name>
<protein>
    <submittedName>
        <fullName evidence="1">Uncharacterized protein</fullName>
    </submittedName>
</protein>
<reference evidence="1" key="1">
    <citation type="submission" date="2019-08" db="EMBL/GenBank/DDBJ databases">
        <authorList>
            <person name="Kucharzyk K."/>
            <person name="Murdoch R.W."/>
            <person name="Higgins S."/>
            <person name="Loffler F."/>
        </authorList>
    </citation>
    <scope>NUCLEOTIDE SEQUENCE</scope>
</reference>
<evidence type="ECO:0000313" key="1">
    <source>
        <dbReference type="EMBL" id="MPM77909.1"/>
    </source>
</evidence>
<dbReference type="EMBL" id="VSSQ01028266">
    <property type="protein sequence ID" value="MPM77909.1"/>
    <property type="molecule type" value="Genomic_DNA"/>
</dbReference>
<dbReference type="AlphaFoldDB" id="A0A645CLZ7"/>
<sequence>MTLPATVRAVWKSAELLIAFHKDRKREARAEPHLWRPKDAFARLLARPEDQEAFVVVRGEEDGSDVQIKLHPDKLVIRRDQSAGWSGVIVQEDRVSVMVHDVWVHVDHNGGVKVESGDNTTFLEGDGSILRLSPEAEIIVSGDGRRMSRRTEGQLDAFTEEGFVSRKK</sequence>